<accession>A0A1G7PCA3</accession>
<sequence>MRHVKHLRAGEVLCEETGSTLLETSLCLSLVLLVILGIMECSLAVYTEHYVEWAASAGARYATVRGSTYSGTMCATSNSNYCEAGASDIQNYIRTNVAPGISASNISVTASWPGTSGASGACDTAQGSNSPGCMVTVTVSYPFTFMLPAPLNKGITLSASRSTIISQ</sequence>
<evidence type="ECO:0000259" key="1">
    <source>
        <dbReference type="Pfam" id="PF07811"/>
    </source>
</evidence>
<evidence type="ECO:0000313" key="3">
    <source>
        <dbReference type="Proteomes" id="UP000182427"/>
    </source>
</evidence>
<protein>
    <submittedName>
        <fullName evidence="2">TadE-like protein</fullName>
    </submittedName>
</protein>
<dbReference type="Proteomes" id="UP000182427">
    <property type="component" value="Chromosome I"/>
</dbReference>
<name>A0A1G7PCA3_9BACT</name>
<evidence type="ECO:0000313" key="2">
    <source>
        <dbReference type="EMBL" id="SDF83269.1"/>
    </source>
</evidence>
<proteinExistence type="predicted"/>
<dbReference type="InterPro" id="IPR012495">
    <property type="entry name" value="TadE-like_dom"/>
</dbReference>
<keyword evidence="3" id="KW-1185">Reference proteome</keyword>
<organism evidence="2 3">
    <name type="scientific">Terriglobus roseus</name>
    <dbReference type="NCBI Taxonomy" id="392734"/>
    <lineage>
        <taxon>Bacteria</taxon>
        <taxon>Pseudomonadati</taxon>
        <taxon>Acidobacteriota</taxon>
        <taxon>Terriglobia</taxon>
        <taxon>Terriglobales</taxon>
        <taxon>Acidobacteriaceae</taxon>
        <taxon>Terriglobus</taxon>
    </lineage>
</organism>
<gene>
    <name evidence="2" type="ORF">SAMN05444167_3439</name>
</gene>
<reference evidence="2 3" key="1">
    <citation type="submission" date="2016-10" db="EMBL/GenBank/DDBJ databases">
        <authorList>
            <person name="de Groot N.N."/>
        </authorList>
    </citation>
    <scope>NUCLEOTIDE SEQUENCE [LARGE SCALE GENOMIC DNA]</scope>
    <source>
        <strain evidence="2 3">GAS232</strain>
    </source>
</reference>
<feature type="domain" description="TadE-like" evidence="1">
    <location>
        <begin position="18"/>
        <end position="60"/>
    </location>
</feature>
<dbReference type="RefSeq" id="WP_083346231.1">
    <property type="nucleotide sequence ID" value="NZ_LT629690.1"/>
</dbReference>
<dbReference type="OrthoDB" id="121519at2"/>
<dbReference type="AlphaFoldDB" id="A0A1G7PCA3"/>
<dbReference type="EMBL" id="LT629690">
    <property type="protein sequence ID" value="SDF83269.1"/>
    <property type="molecule type" value="Genomic_DNA"/>
</dbReference>
<dbReference type="Pfam" id="PF07811">
    <property type="entry name" value="TadE"/>
    <property type="match status" value="1"/>
</dbReference>